<dbReference type="Proteomes" id="UP001597373">
    <property type="component" value="Unassembled WGS sequence"/>
</dbReference>
<feature type="binding site" evidence="10">
    <location>
        <position position="311"/>
    </location>
    <ligand>
        <name>acetyl-CoA</name>
        <dbReference type="ChEBI" id="CHEBI:57288"/>
    </ligand>
</feature>
<evidence type="ECO:0000256" key="3">
    <source>
        <dbReference type="ARBA" id="ARBA00022490"/>
    </source>
</evidence>
<sequence>MSDRVEIHGLKVSQALYDFANREALPGTGVDPDVFWRKLSEIVHALAPKNRALLKVRDELQARIDAWHKEHGAPTDLAAYEAFLREIGYLLPEGPDFKITTSNVDPEIADVAGPQLVVPVMNARYALNAANARWGSLYDALYGTDAIPETDGCEKGAGYNPKRGAKVIAWARDFLDQSAPLEGASWTDATGFAVEGGKLVVKTEQGGAALKDAWQFVGYNGDAASPSEIILKRNGLHVRVQVNPNHPIGRDDKAKVSDVVIEAALTTIMDCEDSVAAVDAEDKVLAYRNWLGLMKGDLVDTFEKGGKTITRKLAGDVAYKTPDGAAASLKGRSLMLVRNVGHLMTNPAILDRDGNEVPEGIMDAMFTAAIALHDIGPNGRHQNSRTGSMYVVKPKMHGPDEVAFAVELFGLVEDALGMKRNTMKMGIMDEERRTTVNLKECIRAASERVVFINTGFLDRTGDEIHTSMEAGPMIRKGDMKQSTWIAAYENWNVDIGLECGLSGRAQIGKGMWAMPDLMAAMLEQKIGHPRAGANTAWVPSPTAATLHATHYHAVDVKAVQEQIKSRPRAKLSDILSIPVAQRPNWTPEEIKAELDNNAQGILGYVVRWIDQGIGCSKVPDINDVGLMEDRATLRISSQHIANWLHHGIVTEEQVMETMKRMAKVVDRQNAGDPKYEPMAPDYDKSIAFQAACDLVFKGRQQPNGYTEPILHKRRLEKKAQQRAAS</sequence>
<evidence type="ECO:0000256" key="6">
    <source>
        <dbReference type="ARBA" id="ARBA00022723"/>
    </source>
</evidence>
<evidence type="ECO:0000256" key="1">
    <source>
        <dbReference type="ARBA" id="ARBA00001946"/>
    </source>
</evidence>
<comment type="similarity">
    <text evidence="10 12">Belongs to the malate synthase family. GlcB subfamily.</text>
</comment>
<dbReference type="GO" id="GO:0004474">
    <property type="term" value="F:malate synthase activity"/>
    <property type="evidence" value="ECO:0007669"/>
    <property type="project" value="UniProtKB-EC"/>
</dbReference>
<feature type="binding site" evidence="10">
    <location>
        <position position="338"/>
    </location>
    <ligand>
        <name>glyoxylate</name>
        <dbReference type="ChEBI" id="CHEBI:36655"/>
    </ligand>
</feature>
<feature type="binding site" evidence="10">
    <location>
        <position position="458"/>
    </location>
    <ligand>
        <name>Mg(2+)</name>
        <dbReference type="ChEBI" id="CHEBI:18420"/>
    </ligand>
</feature>
<dbReference type="InterPro" id="IPR046363">
    <property type="entry name" value="MS_N_TIM-barrel_dom"/>
</dbReference>
<dbReference type="Pfam" id="PF20658">
    <property type="entry name" value="MSG_insertion"/>
    <property type="match status" value="1"/>
</dbReference>
<dbReference type="Pfam" id="PF01274">
    <property type="entry name" value="MS_TIM-barrel"/>
    <property type="match status" value="1"/>
</dbReference>
<dbReference type="NCBIfam" id="NF002825">
    <property type="entry name" value="PRK02999.1"/>
    <property type="match status" value="1"/>
</dbReference>
<gene>
    <name evidence="10" type="primary">glcB</name>
    <name evidence="18" type="ORF">ACFSMZ_00165</name>
</gene>
<keyword evidence="8 10" id="KW-0558">Oxidation</keyword>
<evidence type="ECO:0000256" key="10">
    <source>
        <dbReference type="HAMAP-Rule" id="MF_00641"/>
    </source>
</evidence>
<comment type="subcellular location">
    <subcellularLocation>
        <location evidence="10 12">Cytoplasm</location>
    </subcellularLocation>
</comment>
<evidence type="ECO:0000256" key="7">
    <source>
        <dbReference type="ARBA" id="ARBA00022842"/>
    </source>
</evidence>
<keyword evidence="5 10" id="KW-0808">Transferase</keyword>
<feature type="region of interest" description="Disordered" evidence="13">
    <location>
        <begin position="701"/>
        <end position="725"/>
    </location>
</feature>
<feature type="binding site" evidence="10">
    <location>
        <position position="274"/>
    </location>
    <ligand>
        <name>acetyl-CoA</name>
        <dbReference type="ChEBI" id="CHEBI:57288"/>
    </ligand>
</feature>
<evidence type="ECO:0000256" key="12">
    <source>
        <dbReference type="RuleBase" id="RU003572"/>
    </source>
</evidence>
<feature type="binding site" evidence="10">
    <location>
        <position position="430"/>
    </location>
    <ligand>
        <name>glyoxylate</name>
        <dbReference type="ChEBI" id="CHEBI:36655"/>
    </ligand>
</feature>
<accession>A0ABW5DAZ6</accession>
<dbReference type="Pfam" id="PF20656">
    <property type="entry name" value="MS_N"/>
    <property type="match status" value="1"/>
</dbReference>
<feature type="active site" description="Proton acceptor" evidence="10">
    <location>
        <position position="338"/>
    </location>
</feature>
<organism evidence="18 19">
    <name type="scientific">Chelativorans composti</name>
    <dbReference type="NCBI Taxonomy" id="768533"/>
    <lineage>
        <taxon>Bacteria</taxon>
        <taxon>Pseudomonadati</taxon>
        <taxon>Pseudomonadota</taxon>
        <taxon>Alphaproteobacteria</taxon>
        <taxon>Hyphomicrobiales</taxon>
        <taxon>Phyllobacteriaceae</taxon>
        <taxon>Chelativorans</taxon>
    </lineage>
</organism>
<feature type="binding site" evidence="10">
    <location>
        <position position="539"/>
    </location>
    <ligand>
        <name>acetyl-CoA</name>
        <dbReference type="ChEBI" id="CHEBI:57288"/>
    </ligand>
</feature>
<evidence type="ECO:0000256" key="11">
    <source>
        <dbReference type="NCBIfam" id="TIGR01345"/>
    </source>
</evidence>
<dbReference type="EC" id="2.3.3.9" evidence="10 11"/>
<dbReference type="SUPFAM" id="SSF51645">
    <property type="entry name" value="Malate synthase G"/>
    <property type="match status" value="1"/>
</dbReference>
<feature type="binding site" evidence="10">
    <location>
        <begin position="124"/>
        <end position="125"/>
    </location>
    <ligand>
        <name>acetyl-CoA</name>
        <dbReference type="ChEBI" id="CHEBI:57288"/>
    </ligand>
</feature>
<keyword evidence="7 10" id="KW-0460">Magnesium</keyword>
<proteinExistence type="inferred from homology"/>
<feature type="binding site" evidence="10">
    <location>
        <begin position="455"/>
        <end position="458"/>
    </location>
    <ligand>
        <name>glyoxylate</name>
        <dbReference type="ChEBI" id="CHEBI:36655"/>
    </ligand>
</feature>
<dbReference type="Pfam" id="PF20659">
    <property type="entry name" value="MS_C"/>
    <property type="match status" value="1"/>
</dbReference>
<evidence type="ECO:0000313" key="19">
    <source>
        <dbReference type="Proteomes" id="UP001597373"/>
    </source>
</evidence>
<feature type="binding site" evidence="10">
    <location>
        <position position="430"/>
    </location>
    <ligand>
        <name>Mg(2+)</name>
        <dbReference type="ChEBI" id="CHEBI:18420"/>
    </ligand>
</feature>
<reference evidence="19" key="1">
    <citation type="journal article" date="2019" name="Int. J. Syst. Evol. Microbiol.">
        <title>The Global Catalogue of Microorganisms (GCM) 10K type strain sequencing project: providing services to taxonomists for standard genome sequencing and annotation.</title>
        <authorList>
            <consortium name="The Broad Institute Genomics Platform"/>
            <consortium name="The Broad Institute Genome Sequencing Center for Infectious Disease"/>
            <person name="Wu L."/>
            <person name="Ma J."/>
        </authorList>
    </citation>
    <scope>NUCLEOTIDE SEQUENCE [LARGE SCALE GENOMIC DNA]</scope>
    <source>
        <strain evidence="19">KCTC 23707</strain>
    </source>
</reference>
<evidence type="ECO:0000259" key="17">
    <source>
        <dbReference type="Pfam" id="PF20659"/>
    </source>
</evidence>
<dbReference type="Gene3D" id="1.20.1220.12">
    <property type="entry name" value="Malate synthase, domain III"/>
    <property type="match status" value="1"/>
</dbReference>
<feature type="domain" description="Malate synthase TIM barrel" evidence="14">
    <location>
        <begin position="335"/>
        <end position="570"/>
    </location>
</feature>
<comment type="subunit">
    <text evidence="10">Monomer.</text>
</comment>
<keyword evidence="2 10" id="KW-0329">Glyoxylate bypass</keyword>
<dbReference type="Gene3D" id="3.20.20.360">
    <property type="entry name" value="Malate synthase, domain 3"/>
    <property type="match status" value="2"/>
</dbReference>
<dbReference type="InterPro" id="IPR048356">
    <property type="entry name" value="MS_N"/>
</dbReference>
<name>A0ABW5DAZ6_9HYPH</name>
<evidence type="ECO:0000256" key="8">
    <source>
        <dbReference type="ARBA" id="ARBA00023097"/>
    </source>
</evidence>
<dbReference type="PANTHER" id="PTHR42739">
    <property type="entry name" value="MALATE SYNTHASE G"/>
    <property type="match status" value="1"/>
</dbReference>
<dbReference type="PANTHER" id="PTHR42739:SF1">
    <property type="entry name" value="MALATE SYNTHASE G"/>
    <property type="match status" value="1"/>
</dbReference>
<dbReference type="HAMAP" id="MF_00641">
    <property type="entry name" value="Malate_synth_G"/>
    <property type="match status" value="1"/>
</dbReference>
<dbReference type="InterPro" id="IPR006253">
    <property type="entry name" value="Malate_synthG"/>
</dbReference>
<keyword evidence="18" id="KW-0012">Acyltransferase</keyword>
<feature type="modified residue" description="Cysteine sulfenic acid (-SOH)" evidence="10">
    <location>
        <position position="615"/>
    </location>
</feature>
<comment type="catalytic activity">
    <reaction evidence="9 10 12">
        <text>glyoxylate + acetyl-CoA + H2O = (S)-malate + CoA + H(+)</text>
        <dbReference type="Rhea" id="RHEA:18181"/>
        <dbReference type="ChEBI" id="CHEBI:15377"/>
        <dbReference type="ChEBI" id="CHEBI:15378"/>
        <dbReference type="ChEBI" id="CHEBI:15589"/>
        <dbReference type="ChEBI" id="CHEBI:36655"/>
        <dbReference type="ChEBI" id="CHEBI:57287"/>
        <dbReference type="ChEBI" id="CHEBI:57288"/>
        <dbReference type="EC" id="2.3.3.9"/>
    </reaction>
</comment>
<evidence type="ECO:0000256" key="9">
    <source>
        <dbReference type="ARBA" id="ARBA00047918"/>
    </source>
</evidence>
<dbReference type="InterPro" id="IPR001465">
    <property type="entry name" value="Malate_synthase_TIM"/>
</dbReference>
<feature type="domain" description="Malate synthase N-terminal" evidence="15">
    <location>
        <begin position="16"/>
        <end position="71"/>
    </location>
</feature>
<evidence type="ECO:0000256" key="5">
    <source>
        <dbReference type="ARBA" id="ARBA00022679"/>
    </source>
</evidence>
<comment type="caution">
    <text evidence="10">Lacks conserved residue(s) required for the propagation of feature annotation.</text>
</comment>
<dbReference type="InterPro" id="IPR048357">
    <property type="entry name" value="MSG_insertion"/>
</dbReference>
<dbReference type="InterPro" id="IPR044856">
    <property type="entry name" value="Malate_synth_C_sf"/>
</dbReference>
<evidence type="ECO:0000259" key="16">
    <source>
        <dbReference type="Pfam" id="PF20658"/>
    </source>
</evidence>
<dbReference type="CDD" id="cd00728">
    <property type="entry name" value="malate_synt_G"/>
    <property type="match status" value="1"/>
</dbReference>
<evidence type="ECO:0000256" key="4">
    <source>
        <dbReference type="ARBA" id="ARBA00022532"/>
    </source>
</evidence>
<feature type="binding site" evidence="10">
    <location>
        <position position="117"/>
    </location>
    <ligand>
        <name>acetyl-CoA</name>
        <dbReference type="ChEBI" id="CHEBI:57288"/>
    </ligand>
</feature>
<evidence type="ECO:0000256" key="2">
    <source>
        <dbReference type="ARBA" id="ARBA00022435"/>
    </source>
</evidence>
<comment type="cofactor">
    <cofactor evidence="1 10">
        <name>Mg(2+)</name>
        <dbReference type="ChEBI" id="CHEBI:18420"/>
    </cofactor>
</comment>
<keyword evidence="19" id="KW-1185">Reference proteome</keyword>
<dbReference type="InterPro" id="IPR048355">
    <property type="entry name" value="MS_C"/>
</dbReference>
<dbReference type="RefSeq" id="WP_345097566.1">
    <property type="nucleotide sequence ID" value="NZ_BAABGS010000002.1"/>
</dbReference>
<dbReference type="NCBIfam" id="TIGR01345">
    <property type="entry name" value="malate_syn_G"/>
    <property type="match status" value="1"/>
</dbReference>
<protein>
    <recommendedName>
        <fullName evidence="10 11">Malate synthase G</fullName>
        <ecNumber evidence="10 11">2.3.3.9</ecNumber>
    </recommendedName>
</protein>
<comment type="caution">
    <text evidence="18">The sequence shown here is derived from an EMBL/GenBank/DDBJ whole genome shotgun (WGS) entry which is preliminary data.</text>
</comment>
<evidence type="ECO:0000259" key="14">
    <source>
        <dbReference type="Pfam" id="PF01274"/>
    </source>
</evidence>
<dbReference type="EMBL" id="JBHUIR010000001">
    <property type="protein sequence ID" value="MFD2258182.1"/>
    <property type="molecule type" value="Genomic_DNA"/>
</dbReference>
<keyword evidence="4 10" id="KW-0816">Tricarboxylic acid cycle</keyword>
<comment type="pathway">
    <text evidence="10 12">Carbohydrate metabolism; glyoxylate cycle; (S)-malate from isocitrate: step 2/2.</text>
</comment>
<feature type="domain" description="Malate synthase G alpha-beta insertion" evidence="16">
    <location>
        <begin position="159"/>
        <end position="232"/>
    </location>
</feature>
<evidence type="ECO:0000313" key="18">
    <source>
        <dbReference type="EMBL" id="MFD2258182.1"/>
    </source>
</evidence>
<keyword evidence="3 10" id="KW-0963">Cytoplasm</keyword>
<comment type="function">
    <text evidence="10">Involved in the glycolate utilization. Catalyzes the condensation and subsequent hydrolysis of acetyl-coenzyme A (acetyl-CoA) and glyoxylate to form malate and CoA.</text>
</comment>
<evidence type="ECO:0000259" key="15">
    <source>
        <dbReference type="Pfam" id="PF20656"/>
    </source>
</evidence>
<keyword evidence="6 10" id="KW-0479">Metal-binding</keyword>
<feature type="active site" description="Proton donor" evidence="10">
    <location>
        <position position="629"/>
    </location>
</feature>
<dbReference type="InterPro" id="IPR011076">
    <property type="entry name" value="Malate_synth_sf"/>
</dbReference>
<evidence type="ECO:0000256" key="13">
    <source>
        <dbReference type="SAM" id="MobiDB-lite"/>
    </source>
</evidence>
<feature type="domain" description="Malate synthase C-terminal" evidence="17">
    <location>
        <begin position="589"/>
        <end position="689"/>
    </location>
</feature>